<dbReference type="EMBL" id="LR877146">
    <property type="protein sequence ID" value="CAD2213992.1"/>
    <property type="molecule type" value="Genomic_DNA"/>
</dbReference>
<gene>
    <name evidence="2" type="ORF">ADEAN_000143600</name>
</gene>
<feature type="compositionally biased region" description="Low complexity" evidence="1">
    <location>
        <begin position="29"/>
        <end position="39"/>
    </location>
</feature>
<sequence length="182" mass="19201">MPKKKKKASVRNDSLSSMNTFVRHDSPDDNSNSSDDTSSVPLNRETTSPEFIRGEIREWSQDPPEDTANTATPRRQNERSNSSNSAVAAPQLTKPPLPHPPRGSGKSTPKRFQSPGSISSDFPCSPPEDDDGQLPGLSARRPGGTGDGVPGEGGGGLLAAVQPGAAGRADSPHDSHQRRTAV</sequence>
<feature type="compositionally biased region" description="Low complexity" evidence="1">
    <location>
        <begin position="79"/>
        <end position="92"/>
    </location>
</feature>
<keyword evidence="3" id="KW-1185">Reference proteome</keyword>
<organism evidence="2 3">
    <name type="scientific">Angomonas deanei</name>
    <dbReference type="NCBI Taxonomy" id="59799"/>
    <lineage>
        <taxon>Eukaryota</taxon>
        <taxon>Discoba</taxon>
        <taxon>Euglenozoa</taxon>
        <taxon>Kinetoplastea</taxon>
        <taxon>Metakinetoplastina</taxon>
        <taxon>Trypanosomatida</taxon>
        <taxon>Trypanosomatidae</taxon>
        <taxon>Strigomonadinae</taxon>
        <taxon>Angomonas</taxon>
    </lineage>
</organism>
<evidence type="ECO:0000256" key="1">
    <source>
        <dbReference type="SAM" id="MobiDB-lite"/>
    </source>
</evidence>
<feature type="compositionally biased region" description="Polar residues" evidence="1">
    <location>
        <begin position="40"/>
        <end position="49"/>
    </location>
</feature>
<dbReference type="AlphaFoldDB" id="A0A7G2C7N1"/>
<reference evidence="2 3" key="1">
    <citation type="submission" date="2020-08" db="EMBL/GenBank/DDBJ databases">
        <authorList>
            <person name="Newling K."/>
            <person name="Davey J."/>
            <person name="Forrester S."/>
        </authorList>
    </citation>
    <scope>NUCLEOTIDE SEQUENCE [LARGE SCALE GENOMIC DNA]</scope>
    <source>
        <strain evidence="3">Crithidia deanei Carvalho (ATCC PRA-265)</strain>
    </source>
</reference>
<evidence type="ECO:0000313" key="3">
    <source>
        <dbReference type="Proteomes" id="UP000515908"/>
    </source>
</evidence>
<feature type="compositionally biased region" description="Polar residues" evidence="1">
    <location>
        <begin position="105"/>
        <end position="122"/>
    </location>
</feature>
<evidence type="ECO:0000313" key="2">
    <source>
        <dbReference type="EMBL" id="CAD2213992.1"/>
    </source>
</evidence>
<dbReference type="Proteomes" id="UP000515908">
    <property type="component" value="Chromosome 02"/>
</dbReference>
<feature type="compositionally biased region" description="Basic and acidic residues" evidence="1">
    <location>
        <begin position="170"/>
        <end position="182"/>
    </location>
</feature>
<protein>
    <submittedName>
        <fullName evidence="2">Uncharacterized protein</fullName>
    </submittedName>
</protein>
<dbReference type="VEuPathDB" id="TriTrypDB:ADEAN_000143600"/>
<name>A0A7G2C7N1_9TRYP</name>
<accession>A0A7G2C7N1</accession>
<feature type="region of interest" description="Disordered" evidence="1">
    <location>
        <begin position="1"/>
        <end position="182"/>
    </location>
</feature>
<feature type="compositionally biased region" description="Polar residues" evidence="1">
    <location>
        <begin position="11"/>
        <end position="20"/>
    </location>
</feature>
<proteinExistence type="predicted"/>
<feature type="compositionally biased region" description="Gly residues" evidence="1">
    <location>
        <begin position="143"/>
        <end position="157"/>
    </location>
</feature>